<proteinExistence type="predicted"/>
<dbReference type="InterPro" id="IPR051719">
    <property type="entry name" value="CASTOR_mTORC1"/>
</dbReference>
<feature type="domain" description="A9CJY8-like N-terminal" evidence="3">
    <location>
        <begin position="11"/>
        <end position="54"/>
    </location>
</feature>
<feature type="domain" description="CASTOR ACT" evidence="2">
    <location>
        <begin position="59"/>
        <end position="121"/>
    </location>
</feature>
<dbReference type="Gene3D" id="3.30.2130.10">
    <property type="entry name" value="VC0802-like"/>
    <property type="match status" value="1"/>
</dbReference>
<name>A0AAU7AR72_9ACTN</name>
<evidence type="ECO:0000259" key="2">
    <source>
        <dbReference type="Pfam" id="PF13840"/>
    </source>
</evidence>
<dbReference type="PANTHER" id="PTHR31131">
    <property type="entry name" value="CHROMOSOME 1, WHOLE GENOME SHOTGUN SEQUENCE"/>
    <property type="match status" value="1"/>
</dbReference>
<protein>
    <recommendedName>
        <fullName evidence="5">Aspartate kinase</fullName>
    </recommendedName>
</protein>
<evidence type="ECO:0008006" key="5">
    <source>
        <dbReference type="Google" id="ProtNLM"/>
    </source>
</evidence>
<dbReference type="SUPFAM" id="SSF55021">
    <property type="entry name" value="ACT-like"/>
    <property type="match status" value="2"/>
</dbReference>
<sequence length="130" mass="13370">MRTFTLTVRPGRFAVCRLAAAAAAPPAPPATAVLYSVTRTADELSIVCPEAEAPAGAVVEGGWRVLTLAGPFDLNTEVGVLVRILQPLADAGVGIFALSTYDTDHVLVHDAQLPQAVAALQAAGHTVDDA</sequence>
<dbReference type="InterPro" id="IPR045865">
    <property type="entry name" value="ACT-like_dom_sf"/>
</dbReference>
<dbReference type="InterPro" id="IPR049447">
    <property type="entry name" value="A9CJY8-like_N"/>
</dbReference>
<feature type="signal peptide" evidence="1">
    <location>
        <begin position="1"/>
        <end position="32"/>
    </location>
</feature>
<evidence type="ECO:0000259" key="3">
    <source>
        <dbReference type="Pfam" id="PF21631"/>
    </source>
</evidence>
<feature type="chain" id="PRO_5043896396" description="Aspartate kinase" evidence="1">
    <location>
        <begin position="33"/>
        <end position="130"/>
    </location>
</feature>
<evidence type="ECO:0000313" key="4">
    <source>
        <dbReference type="EMBL" id="XAY04141.1"/>
    </source>
</evidence>
<evidence type="ECO:0000256" key="1">
    <source>
        <dbReference type="SAM" id="SignalP"/>
    </source>
</evidence>
<dbReference type="InterPro" id="IPR016540">
    <property type="entry name" value="UCP008459"/>
</dbReference>
<organism evidence="4">
    <name type="scientific">Paraconexibacter sp. AEG42_29</name>
    <dbReference type="NCBI Taxonomy" id="2997339"/>
    <lineage>
        <taxon>Bacteria</taxon>
        <taxon>Bacillati</taxon>
        <taxon>Actinomycetota</taxon>
        <taxon>Thermoleophilia</taxon>
        <taxon>Solirubrobacterales</taxon>
        <taxon>Paraconexibacteraceae</taxon>
        <taxon>Paraconexibacter</taxon>
    </lineage>
</organism>
<dbReference type="AlphaFoldDB" id="A0AAU7AR72"/>
<dbReference type="Pfam" id="PF21631">
    <property type="entry name" value="A9CJY8-like_N"/>
    <property type="match status" value="1"/>
</dbReference>
<reference evidence="4" key="1">
    <citation type="submission" date="2022-12" db="EMBL/GenBank/DDBJ databases">
        <title>Paraconexibacter alkalitolerans sp. nov. and Baekduia alba sp. nov., isolated from soil and emended description of the genera Paraconexibacter (Chun et al., 2020) and Baekduia (An et al., 2020).</title>
        <authorList>
            <person name="Vieira S."/>
            <person name="Huber K.J."/>
            <person name="Geppert A."/>
            <person name="Wolf J."/>
            <person name="Neumann-Schaal M."/>
            <person name="Muesken M."/>
            <person name="Overmann J."/>
        </authorList>
    </citation>
    <scope>NUCLEOTIDE SEQUENCE</scope>
    <source>
        <strain evidence="4">AEG42_29</strain>
    </source>
</reference>
<gene>
    <name evidence="4" type="ORF">DSM112329_00970</name>
</gene>
<dbReference type="PANTHER" id="PTHR31131:SF6">
    <property type="entry name" value="CASTOR ACT DOMAIN-CONTAINING PROTEIN"/>
    <property type="match status" value="1"/>
</dbReference>
<keyword evidence="1" id="KW-0732">Signal</keyword>
<dbReference type="InterPro" id="IPR027795">
    <property type="entry name" value="CASTOR_ACT_dom"/>
</dbReference>
<dbReference type="Pfam" id="PF13840">
    <property type="entry name" value="ACT_7"/>
    <property type="match status" value="1"/>
</dbReference>
<dbReference type="RefSeq" id="WP_354700685.1">
    <property type="nucleotide sequence ID" value="NZ_CP114014.1"/>
</dbReference>
<dbReference type="PIRSF" id="PIRSF008459">
    <property type="entry name" value="UCP008459"/>
    <property type="match status" value="1"/>
</dbReference>
<dbReference type="EMBL" id="CP114014">
    <property type="protein sequence ID" value="XAY04141.1"/>
    <property type="molecule type" value="Genomic_DNA"/>
</dbReference>
<dbReference type="KEGG" id="parq:DSM112329_00970"/>
<accession>A0AAU7AR72</accession>